<reference evidence="2" key="1">
    <citation type="journal article" date="2014" name="BMC Genomics">
        <title>Genome sequencing of two Neorhizobium galegae strains reveals a noeT gene responsible for the unusual acetylation of the nodulation factors.</title>
        <authorList>
            <person name="Osterman J."/>
            <person name="Marsh J."/>
            <person name="Laine P.K."/>
            <person name="Zeng Z."/>
            <person name="Alatalo E."/>
            <person name="Sullivan J.T."/>
            <person name="Young J.P."/>
            <person name="Thomas-Oates J."/>
            <person name="Paulin L."/>
            <person name="Lindstrom K."/>
        </authorList>
    </citation>
    <scope>NUCLEOTIDE SEQUENCE [LARGE SCALE GENOMIC DNA]</scope>
    <source>
        <strain evidence="2">HAMBI 1141</strain>
        <plasmid evidence="2">III</plasmid>
    </source>
</reference>
<accession>A0A068TJ55</accession>
<name>A0A068TJ55_NEOGA</name>
<dbReference type="KEGG" id="ngl:RG1141_PB01090"/>
<keyword evidence="1" id="KW-0614">Plasmid</keyword>
<proteinExistence type="predicted"/>
<dbReference type="AlphaFoldDB" id="A0A068TJ55"/>
<evidence type="ECO:0000313" key="2">
    <source>
        <dbReference type="Proteomes" id="UP000028186"/>
    </source>
</evidence>
<gene>
    <name evidence="1" type="ORF">RG1141_PB01090</name>
</gene>
<dbReference type="Proteomes" id="UP000028186">
    <property type="component" value="Plasmid pHAMBI1141b"/>
</dbReference>
<dbReference type="EMBL" id="HG938357">
    <property type="protein sequence ID" value="CDN58457.1"/>
    <property type="molecule type" value="Genomic_DNA"/>
</dbReference>
<protein>
    <submittedName>
        <fullName evidence="1">Uncharacterized protein</fullName>
    </submittedName>
</protein>
<geneLocation type="plasmid" evidence="2">
    <name>III</name>
</geneLocation>
<sequence>MSYDNVTSICANSDTPLPGVICNVSALILLLGS</sequence>
<organism evidence="1 2">
    <name type="scientific">Neorhizobium galegae bv. officinalis bv. officinalis str. HAMBI 1141</name>
    <dbReference type="NCBI Taxonomy" id="1028801"/>
    <lineage>
        <taxon>Bacteria</taxon>
        <taxon>Pseudomonadati</taxon>
        <taxon>Pseudomonadota</taxon>
        <taxon>Alphaproteobacteria</taxon>
        <taxon>Hyphomicrobiales</taxon>
        <taxon>Rhizobiaceae</taxon>
        <taxon>Rhizobium/Agrobacterium group</taxon>
        <taxon>Neorhizobium</taxon>
    </lineage>
</organism>
<dbReference type="HOGENOM" id="CLU_3382869_0_0_5"/>
<evidence type="ECO:0000313" key="1">
    <source>
        <dbReference type="EMBL" id="CDN58457.1"/>
    </source>
</evidence>